<comment type="caution">
    <text evidence="2">The sequence shown here is derived from an EMBL/GenBank/DDBJ whole genome shotgun (WGS) entry which is preliminary data.</text>
</comment>
<gene>
    <name evidence="2" type="ORF">LTR84_000463</name>
</gene>
<dbReference type="GeneID" id="89968685"/>
<protein>
    <submittedName>
        <fullName evidence="2">Uncharacterized protein</fullName>
    </submittedName>
</protein>
<sequence>MIKAAAKLISQNWSRELKIGSMVENGMDLSETVGSCLSGLKIAGKVMSVIGALGEVGTFAADIVLGAKQKEQLQGLIVGAASQRHVMESIYCMVNAAVNFKSRLAGVIAEKRLLTSKIGQPQNRLKPDGDKWTQADVDANVKADIDAFVQDYANASPQPNILGNLALLDSNPGSNSWKNEDPTSDQIQQYIKDHPPLDDAGDDVGVAGEKVQKPVPTELGKGLDPVSDPPKTEVEKCSASSWNATTTTADALDGAAT</sequence>
<reference evidence="2 3" key="1">
    <citation type="submission" date="2023-08" db="EMBL/GenBank/DDBJ databases">
        <title>Black Yeasts Isolated from many extreme environments.</title>
        <authorList>
            <person name="Coleine C."/>
            <person name="Stajich J.E."/>
            <person name="Selbmann L."/>
        </authorList>
    </citation>
    <scope>NUCLEOTIDE SEQUENCE [LARGE SCALE GENOMIC DNA]</scope>
    <source>
        <strain evidence="2 3">CCFEE 5792</strain>
    </source>
</reference>
<keyword evidence="3" id="KW-1185">Reference proteome</keyword>
<dbReference type="RefSeq" id="XP_064711953.1">
    <property type="nucleotide sequence ID" value="XM_064844093.1"/>
</dbReference>
<feature type="compositionally biased region" description="Low complexity" evidence="1">
    <location>
        <begin position="238"/>
        <end position="257"/>
    </location>
</feature>
<dbReference type="AlphaFoldDB" id="A0AAV9NQN7"/>
<accession>A0AAV9NQN7</accession>
<dbReference type="Proteomes" id="UP001358417">
    <property type="component" value="Unassembled WGS sequence"/>
</dbReference>
<proteinExistence type="predicted"/>
<dbReference type="EMBL" id="JAVRRD010000001">
    <property type="protein sequence ID" value="KAK5064629.1"/>
    <property type="molecule type" value="Genomic_DNA"/>
</dbReference>
<name>A0AAV9NQN7_9EURO</name>
<evidence type="ECO:0000313" key="2">
    <source>
        <dbReference type="EMBL" id="KAK5064629.1"/>
    </source>
</evidence>
<evidence type="ECO:0000256" key="1">
    <source>
        <dbReference type="SAM" id="MobiDB-lite"/>
    </source>
</evidence>
<organism evidence="2 3">
    <name type="scientific">Exophiala bonariae</name>
    <dbReference type="NCBI Taxonomy" id="1690606"/>
    <lineage>
        <taxon>Eukaryota</taxon>
        <taxon>Fungi</taxon>
        <taxon>Dikarya</taxon>
        <taxon>Ascomycota</taxon>
        <taxon>Pezizomycotina</taxon>
        <taxon>Eurotiomycetes</taxon>
        <taxon>Chaetothyriomycetidae</taxon>
        <taxon>Chaetothyriales</taxon>
        <taxon>Herpotrichiellaceae</taxon>
        <taxon>Exophiala</taxon>
    </lineage>
</organism>
<feature type="region of interest" description="Disordered" evidence="1">
    <location>
        <begin position="192"/>
        <end position="257"/>
    </location>
</feature>
<evidence type="ECO:0000313" key="3">
    <source>
        <dbReference type="Proteomes" id="UP001358417"/>
    </source>
</evidence>